<dbReference type="Proteomes" id="UP001159427">
    <property type="component" value="Unassembled WGS sequence"/>
</dbReference>
<dbReference type="InterPro" id="IPR040745">
    <property type="entry name" value="Ankyrin_UPA"/>
</dbReference>
<name>A0ABN8T1F2_9CNID</name>
<proteinExistence type="predicted"/>
<organism evidence="11 12">
    <name type="scientific">Porites evermanni</name>
    <dbReference type="NCBI Taxonomy" id="104178"/>
    <lineage>
        <taxon>Eukaryota</taxon>
        <taxon>Metazoa</taxon>
        <taxon>Cnidaria</taxon>
        <taxon>Anthozoa</taxon>
        <taxon>Hexacorallia</taxon>
        <taxon>Scleractinia</taxon>
        <taxon>Fungiina</taxon>
        <taxon>Poritidae</taxon>
        <taxon>Porites</taxon>
    </lineage>
</organism>
<evidence type="ECO:0000256" key="7">
    <source>
        <dbReference type="ARBA" id="ARBA00023136"/>
    </source>
</evidence>
<dbReference type="SMART" id="SM00218">
    <property type="entry name" value="ZU5"/>
    <property type="match status" value="1"/>
</dbReference>
<dbReference type="InterPro" id="IPR051165">
    <property type="entry name" value="Multifunctional_ANK_Repeat"/>
</dbReference>
<dbReference type="Gene3D" id="2.60.40.2660">
    <property type="match status" value="1"/>
</dbReference>
<dbReference type="InterPro" id="IPR000488">
    <property type="entry name" value="Death_dom"/>
</dbReference>
<keyword evidence="8" id="KW-0812">Transmembrane</keyword>
<feature type="non-terminal residue" evidence="11">
    <location>
        <position position="1"/>
    </location>
</feature>
<keyword evidence="8" id="KW-1133">Transmembrane helix</keyword>
<dbReference type="InterPro" id="IPR000906">
    <property type="entry name" value="ZU5_dom"/>
</dbReference>
<dbReference type="SUPFAM" id="SSF47986">
    <property type="entry name" value="DEATH domain"/>
    <property type="match status" value="1"/>
</dbReference>
<comment type="subcellular location">
    <subcellularLocation>
        <location evidence="2">Cytoplasm</location>
    </subcellularLocation>
    <subcellularLocation>
        <location evidence="1">Membrane</location>
    </subcellularLocation>
</comment>
<comment type="caution">
    <text evidence="11">The sequence shown here is derived from an EMBL/GenBank/DDBJ whole genome shotgun (WGS) entry which is preliminary data.</text>
</comment>
<evidence type="ECO:0000256" key="3">
    <source>
        <dbReference type="ARBA" id="ARBA00022490"/>
    </source>
</evidence>
<feature type="domain" description="Death" evidence="9">
    <location>
        <begin position="722"/>
        <end position="806"/>
    </location>
</feature>
<dbReference type="InterPro" id="IPR011029">
    <property type="entry name" value="DEATH-like_dom_sf"/>
</dbReference>
<evidence type="ECO:0000259" key="10">
    <source>
        <dbReference type="PROSITE" id="PS51145"/>
    </source>
</evidence>
<feature type="transmembrane region" description="Helical" evidence="8">
    <location>
        <begin position="273"/>
        <end position="297"/>
    </location>
</feature>
<keyword evidence="5" id="KW-0677">Repeat</keyword>
<dbReference type="EMBL" id="CALNXI010005200">
    <property type="protein sequence ID" value="CAH3197134.1"/>
    <property type="molecule type" value="Genomic_DNA"/>
</dbReference>
<protein>
    <submittedName>
        <fullName evidence="11">Uncharacterized protein</fullName>
    </submittedName>
</protein>
<accession>A0ABN8T1F2</accession>
<evidence type="ECO:0000313" key="12">
    <source>
        <dbReference type="Proteomes" id="UP001159427"/>
    </source>
</evidence>
<evidence type="ECO:0000256" key="8">
    <source>
        <dbReference type="SAM" id="Phobius"/>
    </source>
</evidence>
<evidence type="ECO:0000259" key="9">
    <source>
        <dbReference type="PROSITE" id="PS50017"/>
    </source>
</evidence>
<keyword evidence="3" id="KW-0963">Cytoplasm</keyword>
<dbReference type="CDD" id="cd01670">
    <property type="entry name" value="Death"/>
    <property type="match status" value="1"/>
</dbReference>
<keyword evidence="6" id="KW-0040">ANK repeat</keyword>
<dbReference type="PANTHER" id="PTHR24123:SF105">
    <property type="entry name" value="CARD- AND ANK-DOMAIN CONTAINING INFLAMMASOME ADAPTER PROTEIN"/>
    <property type="match status" value="1"/>
</dbReference>
<reference evidence="11 12" key="1">
    <citation type="submission" date="2022-05" db="EMBL/GenBank/DDBJ databases">
        <authorList>
            <consortium name="Genoscope - CEA"/>
            <person name="William W."/>
        </authorList>
    </citation>
    <scope>NUCLEOTIDE SEQUENCE [LARGE SCALE GENOMIC DNA]</scope>
</reference>
<dbReference type="PANTHER" id="PTHR24123">
    <property type="entry name" value="ANKYRIN REPEAT-CONTAINING"/>
    <property type="match status" value="1"/>
</dbReference>
<dbReference type="PROSITE" id="PS50017">
    <property type="entry name" value="DEATH_DOMAIN"/>
    <property type="match status" value="1"/>
</dbReference>
<keyword evidence="4" id="KW-0597">Phosphoprotein</keyword>
<dbReference type="PROSITE" id="PS51145">
    <property type="entry name" value="ZU5"/>
    <property type="match status" value="1"/>
</dbReference>
<evidence type="ECO:0000256" key="2">
    <source>
        <dbReference type="ARBA" id="ARBA00004496"/>
    </source>
</evidence>
<evidence type="ECO:0000256" key="5">
    <source>
        <dbReference type="ARBA" id="ARBA00022737"/>
    </source>
</evidence>
<dbReference type="Pfam" id="PF00791">
    <property type="entry name" value="ZU5"/>
    <property type="match status" value="1"/>
</dbReference>
<feature type="transmembrane region" description="Helical" evidence="8">
    <location>
        <begin position="309"/>
        <end position="333"/>
    </location>
</feature>
<dbReference type="Gene3D" id="2.60.220.30">
    <property type="match status" value="2"/>
</dbReference>
<feature type="domain" description="ZU5" evidence="10">
    <location>
        <begin position="148"/>
        <end position="269"/>
    </location>
</feature>
<keyword evidence="12" id="KW-1185">Reference proteome</keyword>
<evidence type="ECO:0000256" key="4">
    <source>
        <dbReference type="ARBA" id="ARBA00022553"/>
    </source>
</evidence>
<evidence type="ECO:0000313" key="11">
    <source>
        <dbReference type="EMBL" id="CAH3197134.1"/>
    </source>
</evidence>
<dbReference type="Pfam" id="PF17809">
    <property type="entry name" value="UPA_2"/>
    <property type="match status" value="1"/>
</dbReference>
<evidence type="ECO:0000256" key="6">
    <source>
        <dbReference type="ARBA" id="ARBA00023043"/>
    </source>
</evidence>
<gene>
    <name evidence="11" type="ORF">PEVE_00034414</name>
</gene>
<keyword evidence="7 8" id="KW-0472">Membrane</keyword>
<dbReference type="SMART" id="SM00005">
    <property type="entry name" value="DEATH"/>
    <property type="match status" value="1"/>
</dbReference>
<dbReference type="Pfam" id="PF00531">
    <property type="entry name" value="Death"/>
    <property type="match status" value="1"/>
</dbReference>
<dbReference type="Gene3D" id="1.10.533.10">
    <property type="entry name" value="Death Domain, Fas"/>
    <property type="match status" value="1"/>
</dbReference>
<evidence type="ECO:0000256" key="1">
    <source>
        <dbReference type="ARBA" id="ARBA00004370"/>
    </source>
</evidence>
<sequence length="955" mass="104584">KKEGGEGEEDQDSDDIVFSAAPEELEEEEVLEALELAEVEEESAIPEESIDRFMAMEEIVDEEHHLTLGQHRDSGIFSSSRFSGGFFEGTPTGSRASDLDRSRLSDFNVSQTITASETIVTESELPSSLADMAADNVPKYEPPVSGDFLVSFLVDARGGKMESSQTGLRITLPPRSCQMPTRITCKQIRPNKPSLLPPLYEGEALACRVLDVNPSGVKFLQPVYLELPHFSALRDGERELVVLRTQDGGWNWQEVCVEDMKVLVLVSVLEINVGVSAGVIVSVVVSVGVIVSVVVSVGVSINVGVSAGVIVSVVVSIGVIVSVVVSVGGSLVITVTVDGYSSDMNIHQGFPSKRYARIETHDFPEKFSIISRLKKENFMVGPGGDILKSSVLPQVQVKVPEGAVSSGTKIILQVNTLYPPLFRIAVGGFDIVEFILASFLTFSIRVYPWNGVQPADESFNDYEEWVAVSPVVSLEPQELVFSKPVSITIPTPLYSPSGEEVDIQPSLRLLSCQPQDNRKSMSHAPLYHWTDITDTTPLSVVNACATFTTSYPARFWLVETRNPDNVTSDARLLFRKLTAVPFLAKVVVFAKVSSDGTEATLRVFCITDDTIDKTLEKQTGFTEVARSRDVEVCEGRPVHVRCLGNVTPVNREPLQFTFNPFRENRLSVTVCVTDPSQPPTCRLALLKEPRKDRQGNVRTICNLSIDLSEENLRKGNGTAQLPDELLTLIGKSVGGEWVGLGQELGFTDSELQEISDRHSAEANECAADVLKTWRDKEDTEANMASLEKALRDMGREDIVKNFKQLAYSSYSKDPVIIVETFHVSSTPEKDSTDGSSGGRRRISEYLDAAGETDCMFEDGGSPRISGVEAQNGDEVFGEAKRSSPEPSTEECDIVEEKKHKVVDEDANAQDGNEISKEDTEKLLQDFFGNDKGVLNFLSDDAPAKVENGNTEETEI</sequence>